<gene>
    <name evidence="2" type="ORF">GCM10009838_41180</name>
</gene>
<feature type="transmembrane region" description="Helical" evidence="1">
    <location>
        <begin position="40"/>
        <end position="64"/>
    </location>
</feature>
<dbReference type="Pfam" id="PF14023">
    <property type="entry name" value="Bestrophin-like"/>
    <property type="match status" value="1"/>
</dbReference>
<keyword evidence="3" id="KW-1185">Reference proteome</keyword>
<evidence type="ECO:0000313" key="3">
    <source>
        <dbReference type="Proteomes" id="UP001499854"/>
    </source>
</evidence>
<name>A0ABN2RXC4_9ACTN</name>
<keyword evidence="1" id="KW-0472">Membrane</keyword>
<organism evidence="2 3">
    <name type="scientific">Catenulispora subtropica</name>
    <dbReference type="NCBI Taxonomy" id="450798"/>
    <lineage>
        <taxon>Bacteria</taxon>
        <taxon>Bacillati</taxon>
        <taxon>Actinomycetota</taxon>
        <taxon>Actinomycetes</taxon>
        <taxon>Catenulisporales</taxon>
        <taxon>Catenulisporaceae</taxon>
        <taxon>Catenulispora</taxon>
    </lineage>
</organism>
<keyword evidence="1" id="KW-0812">Transmembrane</keyword>
<evidence type="ECO:0000313" key="2">
    <source>
        <dbReference type="EMBL" id="GAA1976589.1"/>
    </source>
</evidence>
<feature type="transmembrane region" description="Helical" evidence="1">
    <location>
        <begin position="181"/>
        <end position="202"/>
    </location>
</feature>
<keyword evidence="1" id="KW-1133">Transmembrane helix</keyword>
<protein>
    <recommendedName>
        <fullName evidence="4">Integral membrane protein</fullName>
    </recommendedName>
</protein>
<reference evidence="2 3" key="1">
    <citation type="journal article" date="2019" name="Int. J. Syst. Evol. Microbiol.">
        <title>The Global Catalogue of Microorganisms (GCM) 10K type strain sequencing project: providing services to taxonomists for standard genome sequencing and annotation.</title>
        <authorList>
            <consortium name="The Broad Institute Genomics Platform"/>
            <consortium name="The Broad Institute Genome Sequencing Center for Infectious Disease"/>
            <person name="Wu L."/>
            <person name="Ma J."/>
        </authorList>
    </citation>
    <scope>NUCLEOTIDE SEQUENCE [LARGE SCALE GENOMIC DNA]</scope>
    <source>
        <strain evidence="2 3">JCM 16013</strain>
    </source>
</reference>
<dbReference type="EMBL" id="BAAAQM010000022">
    <property type="protein sequence ID" value="GAA1976589.1"/>
    <property type="molecule type" value="Genomic_DNA"/>
</dbReference>
<feature type="transmembrane region" description="Helical" evidence="1">
    <location>
        <begin position="6"/>
        <end position="28"/>
    </location>
</feature>
<feature type="transmembrane region" description="Helical" evidence="1">
    <location>
        <begin position="209"/>
        <end position="229"/>
    </location>
</feature>
<accession>A0ABN2RXC4</accession>
<comment type="caution">
    <text evidence="2">The sequence shown here is derived from an EMBL/GenBank/DDBJ whole genome shotgun (WGS) entry which is preliminary data.</text>
</comment>
<dbReference type="InterPro" id="IPR025333">
    <property type="entry name" value="DUF4239"/>
</dbReference>
<sequence>MSNIVSGLIVVAFAALVGFLGLLVKVRFFPVKEEEEKEDVAGYVTMVVGVIYALILALALVAVWENKDSAEGHVAAESSSLHEVSQLGTTMLPTDRQRIQDAANAYAHQVVDTEWPEMRKGEEVGEAGWGLLTDLRTAVLSSDVATTARQDVLSDATNQLSILADARRGRLDDAGKRMPPVLWIGLVLGGVLTIGLTFAYGIEQRFTHIGMVMGMVALIGFMLILIYNLENPFNHGLGADPEPFTRLFGG</sequence>
<dbReference type="RefSeq" id="WP_344658685.1">
    <property type="nucleotide sequence ID" value="NZ_BAAAQM010000022.1"/>
</dbReference>
<proteinExistence type="predicted"/>
<evidence type="ECO:0008006" key="4">
    <source>
        <dbReference type="Google" id="ProtNLM"/>
    </source>
</evidence>
<dbReference type="Proteomes" id="UP001499854">
    <property type="component" value="Unassembled WGS sequence"/>
</dbReference>
<evidence type="ECO:0000256" key="1">
    <source>
        <dbReference type="SAM" id="Phobius"/>
    </source>
</evidence>